<dbReference type="PATRIC" id="fig|1365248.3.peg.5408"/>
<name>A0A167H3U2_9GAMM</name>
<evidence type="ECO:0000313" key="2">
    <source>
        <dbReference type="Proteomes" id="UP000076486"/>
    </source>
</evidence>
<proteinExistence type="predicted"/>
<dbReference type="Proteomes" id="UP000076486">
    <property type="component" value="Unassembled WGS sequence"/>
</dbReference>
<evidence type="ECO:0000313" key="1">
    <source>
        <dbReference type="EMBL" id="KZN57602.1"/>
    </source>
</evidence>
<dbReference type="AlphaFoldDB" id="A0A167H3U2"/>
<reference evidence="1 2" key="1">
    <citation type="submission" date="2013-07" db="EMBL/GenBank/DDBJ databases">
        <title>Comparative Genomic and Metabolomic Analysis of Twelve Strains of Pseudoalteromonas luteoviolacea.</title>
        <authorList>
            <person name="Vynne N.G."/>
            <person name="Mansson M."/>
            <person name="Gram L."/>
        </authorList>
    </citation>
    <scope>NUCLEOTIDE SEQUENCE [LARGE SCALE GENOMIC DNA]</scope>
    <source>
        <strain evidence="1 2">CPMOR-1</strain>
    </source>
</reference>
<dbReference type="RefSeq" id="WP_063370379.1">
    <property type="nucleotide sequence ID" value="NZ_AUYC01000095.1"/>
</dbReference>
<comment type="caution">
    <text evidence="1">The sequence shown here is derived from an EMBL/GenBank/DDBJ whole genome shotgun (WGS) entry which is preliminary data.</text>
</comment>
<accession>A0A167H3U2</accession>
<organism evidence="1 2">
    <name type="scientific">Pseudoalteromonas luteoviolacea CPMOR-1</name>
    <dbReference type="NCBI Taxonomy" id="1365248"/>
    <lineage>
        <taxon>Bacteria</taxon>
        <taxon>Pseudomonadati</taxon>
        <taxon>Pseudomonadota</taxon>
        <taxon>Gammaproteobacteria</taxon>
        <taxon>Alteromonadales</taxon>
        <taxon>Pseudoalteromonadaceae</taxon>
        <taxon>Pseudoalteromonas</taxon>
    </lineage>
</organism>
<gene>
    <name evidence="1" type="ORF">N473_06905</name>
</gene>
<protein>
    <submittedName>
        <fullName evidence="1">Uncharacterized protein</fullName>
    </submittedName>
</protein>
<sequence>MSLSSYLLTVRDVLAVQFPDLKECELHPGAVNNDELARIGASTPAMLVTLGYVEPKIDKHNGYDLPIIPMVYIVTSGRPDHQLEDALSYIDGITNLIHDSGFGYECAHSASDVAAKNLFTSATGRHATSLWVIRWRQLIRVDTSEPEPQHPQPNELNIGIAPHIGADHETDYTKVNLS</sequence>
<dbReference type="EMBL" id="AUYC01000095">
    <property type="protein sequence ID" value="KZN57602.1"/>
    <property type="molecule type" value="Genomic_DNA"/>
</dbReference>